<protein>
    <submittedName>
        <fullName evidence="3">TfoX/Sxy family protein</fullName>
    </submittedName>
</protein>
<evidence type="ECO:0000259" key="2">
    <source>
        <dbReference type="Pfam" id="PF04993"/>
    </source>
</evidence>
<keyword evidence="4" id="KW-1185">Reference proteome</keyword>
<accession>A0ABV7AJ60</accession>
<evidence type="ECO:0000256" key="1">
    <source>
        <dbReference type="SAM" id="MobiDB-lite"/>
    </source>
</evidence>
<dbReference type="PANTHER" id="PTHR36121">
    <property type="entry name" value="PROTEIN SXY"/>
    <property type="match status" value="1"/>
</dbReference>
<dbReference type="SUPFAM" id="SSF159894">
    <property type="entry name" value="YgaC/TfoX-N like"/>
    <property type="match status" value="1"/>
</dbReference>
<dbReference type="Gene3D" id="3.30.1460.30">
    <property type="entry name" value="YgaC/TfoX-N like chaperone"/>
    <property type="match status" value="1"/>
</dbReference>
<dbReference type="PANTHER" id="PTHR36121:SF1">
    <property type="entry name" value="PROTEIN SXY"/>
    <property type="match status" value="1"/>
</dbReference>
<dbReference type="InterPro" id="IPR047525">
    <property type="entry name" value="TfoX-like"/>
</dbReference>
<reference evidence="4" key="1">
    <citation type="journal article" date="2019" name="Int. J. Syst. Evol. Microbiol.">
        <title>The Global Catalogue of Microorganisms (GCM) 10K type strain sequencing project: providing services to taxonomists for standard genome sequencing and annotation.</title>
        <authorList>
            <consortium name="The Broad Institute Genomics Platform"/>
            <consortium name="The Broad Institute Genome Sequencing Center for Infectious Disease"/>
            <person name="Wu L."/>
            <person name="Ma J."/>
        </authorList>
    </citation>
    <scope>NUCLEOTIDE SEQUENCE [LARGE SCALE GENOMIC DNA]</scope>
    <source>
        <strain evidence="4">KCTC 62192</strain>
    </source>
</reference>
<dbReference type="Pfam" id="PF04993">
    <property type="entry name" value="TfoX_N"/>
    <property type="match status" value="1"/>
</dbReference>
<dbReference type="InterPro" id="IPR007076">
    <property type="entry name" value="TfoX_N"/>
</dbReference>
<feature type="domain" description="TfoX N-terminal" evidence="2">
    <location>
        <begin position="13"/>
        <end position="104"/>
    </location>
</feature>
<evidence type="ECO:0000313" key="3">
    <source>
        <dbReference type="EMBL" id="MFC2969135.1"/>
    </source>
</evidence>
<organism evidence="3 4">
    <name type="scientific">Acidimangrovimonas pyrenivorans</name>
    <dbReference type="NCBI Taxonomy" id="2030798"/>
    <lineage>
        <taxon>Bacteria</taxon>
        <taxon>Pseudomonadati</taxon>
        <taxon>Pseudomonadota</taxon>
        <taxon>Alphaproteobacteria</taxon>
        <taxon>Rhodobacterales</taxon>
        <taxon>Paracoccaceae</taxon>
        <taxon>Acidimangrovimonas</taxon>
    </lineage>
</organism>
<feature type="compositionally biased region" description="Basic residues" evidence="1">
    <location>
        <begin position="117"/>
        <end position="127"/>
    </location>
</feature>
<dbReference type="EMBL" id="JBHRSK010000010">
    <property type="protein sequence ID" value="MFC2969135.1"/>
    <property type="molecule type" value="Genomic_DNA"/>
</dbReference>
<gene>
    <name evidence="3" type="ORF">ACFOES_13600</name>
</gene>
<name>A0ABV7AJ60_9RHOB</name>
<dbReference type="Proteomes" id="UP001595443">
    <property type="component" value="Unassembled WGS sequence"/>
</dbReference>
<sequence>MAVDPALIEHLKDLFAGLGPFSVRRMFSGAGLYVDEDAMFALIARDTVYLKTDDSTRPLFEAEGCVPFAITRDGKTRSLPSFMTLPDAAFDDPDEALIWARRALPPARAAAEEKRKDKARKAARKRR</sequence>
<proteinExistence type="predicted"/>
<feature type="region of interest" description="Disordered" evidence="1">
    <location>
        <begin position="106"/>
        <end position="127"/>
    </location>
</feature>
<evidence type="ECO:0000313" key="4">
    <source>
        <dbReference type="Proteomes" id="UP001595443"/>
    </source>
</evidence>
<comment type="caution">
    <text evidence="3">The sequence shown here is derived from an EMBL/GenBank/DDBJ whole genome shotgun (WGS) entry which is preliminary data.</text>
</comment>
<dbReference type="RefSeq" id="WP_377833841.1">
    <property type="nucleotide sequence ID" value="NZ_JBHRSK010000010.1"/>
</dbReference>